<dbReference type="Pfam" id="PF16162">
    <property type="entry name" value="KwaB"/>
    <property type="match status" value="1"/>
</dbReference>
<evidence type="ECO:0008006" key="2">
    <source>
        <dbReference type="Google" id="ProtNLM"/>
    </source>
</evidence>
<proteinExistence type="predicted"/>
<dbReference type="InterPro" id="IPR048119">
    <property type="entry name" value="KwaB"/>
</dbReference>
<dbReference type="InterPro" id="IPR032359">
    <property type="entry name" value="KwaB-like"/>
</dbReference>
<sequence>MKTIEELRARLAAILHADGINLKLYLGIGESDARAYWRADFDDGAMESVCQQFVQSVDLFLSNQDLTTLPLTQLDHRTDTLFMYDLTEKPTEFAKLGVLVAGSDPETFTFADHDLSTVTSLAIKISSAQSSVVFFKKFYPVSLVKRDQILLVVNDNTRFALINRDILKVTGGFEVVLLDGEFYINDFGKFEKSFAFDQIAKNAMQQVTNKIMALNLVNDAKGYLAACLASRKDILRAGRSRVLTMEVATIIAFVQAKQYQIGIKVADGKLLLSSKASIKKLYKLLNDDYLTSELTHVDYETLAKNELEAATEAE</sequence>
<evidence type="ECO:0000313" key="1">
    <source>
        <dbReference type="EMBL" id="OIR00466.1"/>
    </source>
</evidence>
<gene>
    <name evidence="1" type="ORF">GALL_175310</name>
</gene>
<organism evidence="1">
    <name type="scientific">mine drainage metagenome</name>
    <dbReference type="NCBI Taxonomy" id="410659"/>
    <lineage>
        <taxon>unclassified sequences</taxon>
        <taxon>metagenomes</taxon>
        <taxon>ecological metagenomes</taxon>
    </lineage>
</organism>
<dbReference type="NCBIfam" id="NF041623">
    <property type="entry name" value="KwaB"/>
    <property type="match status" value="1"/>
</dbReference>
<protein>
    <recommendedName>
        <fullName evidence="2">DUF4868 domain-containing protein</fullName>
    </recommendedName>
</protein>
<comment type="caution">
    <text evidence="1">The sequence shown here is derived from an EMBL/GenBank/DDBJ whole genome shotgun (WGS) entry which is preliminary data.</text>
</comment>
<accession>A0A1J5RXB1</accession>
<name>A0A1J5RXB1_9ZZZZ</name>
<reference evidence="1" key="1">
    <citation type="submission" date="2016-10" db="EMBL/GenBank/DDBJ databases">
        <title>Sequence of Gallionella enrichment culture.</title>
        <authorList>
            <person name="Poehlein A."/>
            <person name="Muehling M."/>
            <person name="Daniel R."/>
        </authorList>
    </citation>
    <scope>NUCLEOTIDE SEQUENCE</scope>
</reference>
<dbReference type="AlphaFoldDB" id="A0A1J5RXB1"/>
<dbReference type="EMBL" id="MLJW01000095">
    <property type="protein sequence ID" value="OIR00466.1"/>
    <property type="molecule type" value="Genomic_DNA"/>
</dbReference>